<comment type="subunit">
    <text evidence="7">Fourteen ClpP subunits assemble into 2 heptameric rings which stack back to back to give a disk-like structure with a central cavity, resembling the structure of eukaryotic proteasomes.</text>
</comment>
<name>H6RLD4_BLASD</name>
<keyword evidence="11" id="KW-1185">Reference proteome</keyword>
<feature type="active site" evidence="7 8">
    <location>
        <position position="130"/>
    </location>
</feature>
<dbReference type="GO" id="GO:0006515">
    <property type="term" value="P:protein quality control for misfolded or incompletely synthesized proteins"/>
    <property type="evidence" value="ECO:0007669"/>
    <property type="project" value="TreeGrafter"/>
</dbReference>
<dbReference type="EC" id="3.4.21.92" evidence="7"/>
<comment type="similarity">
    <text evidence="1 7 9">Belongs to the peptidase S14 family.</text>
</comment>
<reference evidence="11" key="2">
    <citation type="submission" date="2012-02" db="EMBL/GenBank/DDBJ databases">
        <title>Complete genome sequence of Blastococcus saxobsidens strain DD2.</title>
        <authorList>
            <person name="Genoscope."/>
        </authorList>
    </citation>
    <scope>NUCLEOTIDE SEQUENCE [LARGE SCALE GENOMIC DNA]</scope>
    <source>
        <strain evidence="11">DD2</strain>
    </source>
</reference>
<comment type="subcellular location">
    <subcellularLocation>
        <location evidence="7">Cytoplasm</location>
    </subcellularLocation>
</comment>
<keyword evidence="3 7" id="KW-0645">Protease</keyword>
<evidence type="ECO:0000256" key="8">
    <source>
        <dbReference type="PROSITE-ProRule" id="PRU10086"/>
    </source>
</evidence>
<evidence type="ECO:0000256" key="2">
    <source>
        <dbReference type="ARBA" id="ARBA00022490"/>
    </source>
</evidence>
<dbReference type="STRING" id="1146883.BLASA_1531"/>
<dbReference type="AlphaFoldDB" id="H6RLD4"/>
<dbReference type="GO" id="GO:0051117">
    <property type="term" value="F:ATPase binding"/>
    <property type="evidence" value="ECO:0007669"/>
    <property type="project" value="TreeGrafter"/>
</dbReference>
<dbReference type="Gene3D" id="3.90.226.10">
    <property type="entry name" value="2-enoyl-CoA Hydratase, Chain A, domain 1"/>
    <property type="match status" value="1"/>
</dbReference>
<evidence type="ECO:0000256" key="4">
    <source>
        <dbReference type="ARBA" id="ARBA00022801"/>
    </source>
</evidence>
<reference evidence="10 11" key="1">
    <citation type="journal article" date="2012" name="J. Bacteriol.">
        <title>Genome Sequence of Blastococcus saxobsidens DD2, a Stone-Inhabiting Bacterium.</title>
        <authorList>
            <person name="Chouaia B."/>
            <person name="Crotti E."/>
            <person name="Brusetti L."/>
            <person name="Daffonchio D."/>
            <person name="Essoussi I."/>
            <person name="Nouioui I."/>
            <person name="Sbissi I."/>
            <person name="Ghodhbane-Gtari F."/>
            <person name="Gtari M."/>
            <person name="Vacherie B."/>
            <person name="Barbe V."/>
            <person name="Medigue C."/>
            <person name="Gury J."/>
            <person name="Pujic P."/>
            <person name="Normand P."/>
        </authorList>
    </citation>
    <scope>NUCLEOTIDE SEQUENCE [LARGE SCALE GENOMIC DNA]</scope>
    <source>
        <strain evidence="10 11">DD2</strain>
    </source>
</reference>
<dbReference type="FunFam" id="3.90.226.10:FF:000002">
    <property type="entry name" value="ATP-dependent Clp protease proteolytic subunit"/>
    <property type="match status" value="1"/>
</dbReference>
<evidence type="ECO:0000256" key="9">
    <source>
        <dbReference type="RuleBase" id="RU003567"/>
    </source>
</evidence>
<dbReference type="MEROPS" id="S14.008"/>
<keyword evidence="4 7" id="KW-0378">Hydrolase</keyword>
<dbReference type="HOGENOM" id="CLU_058707_3_2_11"/>
<comment type="function">
    <text evidence="7">Cleaves peptides in various proteins in a process that requires ATP hydrolysis. Has a chymotrypsin-like activity. Plays a major role in the degradation of misfolded proteins.</text>
</comment>
<sequence>MSTTDPILASAPMMRGASGMMNLGDSVYERLLRERIIFLGTQVDDVIANQLVAQMLLLSAEDPKQDIHLYINSPGGSVTAGMAIYDTMQFIDCDVATYGMGLAASMGQFLLTAGTKGKRYALPHARILMHQPSAGVGGTASDIAIQADLFRRTKQELSELQSQLTGQTVERILEDSDRDRWFTAQEALEYGFVDHVVSRAAMTDSANPVSDN</sequence>
<evidence type="ECO:0000256" key="6">
    <source>
        <dbReference type="ARBA" id="ARBA00034021"/>
    </source>
</evidence>
<dbReference type="NCBIfam" id="NF009205">
    <property type="entry name" value="PRK12553.1"/>
    <property type="match status" value="1"/>
</dbReference>
<evidence type="ECO:0000256" key="3">
    <source>
        <dbReference type="ARBA" id="ARBA00022670"/>
    </source>
</evidence>
<dbReference type="PANTHER" id="PTHR10381:SF70">
    <property type="entry name" value="ATP-DEPENDENT CLP PROTEASE PROTEOLYTIC SUBUNIT"/>
    <property type="match status" value="1"/>
</dbReference>
<evidence type="ECO:0000256" key="1">
    <source>
        <dbReference type="ARBA" id="ARBA00007039"/>
    </source>
</evidence>
<protein>
    <recommendedName>
        <fullName evidence="7 9">ATP-dependent Clp protease proteolytic subunit</fullName>
        <ecNumber evidence="7">3.4.21.92</ecNumber>
    </recommendedName>
    <alternativeName>
        <fullName evidence="7">Endopeptidase Clp</fullName>
    </alternativeName>
</protein>
<comment type="catalytic activity">
    <reaction evidence="6 7 8">
        <text>Hydrolysis of proteins to small peptides in the presence of ATP and magnesium. alpha-casein is the usual test substrate. In the absence of ATP, only oligopeptides shorter than five residues are hydrolyzed (such as succinyl-Leu-Tyr-|-NHMec, and Leu-Tyr-Leu-|-Tyr-Trp, in which cleavage of the -Tyr-|-Leu- and -Tyr-|-Trp bonds also occurs).</text>
        <dbReference type="EC" id="3.4.21.92"/>
    </reaction>
</comment>
<dbReference type="Proteomes" id="UP000007517">
    <property type="component" value="Chromosome"/>
</dbReference>
<dbReference type="SUPFAM" id="SSF52096">
    <property type="entry name" value="ClpP/crotonase"/>
    <property type="match status" value="1"/>
</dbReference>
<dbReference type="PRINTS" id="PR00127">
    <property type="entry name" value="CLPPROTEASEP"/>
</dbReference>
<accession>H6RLD4</accession>
<dbReference type="HAMAP" id="MF_00444">
    <property type="entry name" value="ClpP"/>
    <property type="match status" value="1"/>
</dbReference>
<evidence type="ECO:0000313" key="10">
    <source>
        <dbReference type="EMBL" id="CCG02460.1"/>
    </source>
</evidence>
<dbReference type="InterPro" id="IPR029045">
    <property type="entry name" value="ClpP/crotonase-like_dom_sf"/>
</dbReference>
<dbReference type="GO" id="GO:0004176">
    <property type="term" value="F:ATP-dependent peptidase activity"/>
    <property type="evidence" value="ECO:0007669"/>
    <property type="project" value="InterPro"/>
</dbReference>
<dbReference type="PROSITE" id="PS00382">
    <property type="entry name" value="CLP_PROTEASE_HIS"/>
    <property type="match status" value="1"/>
</dbReference>
<organism evidence="10 11">
    <name type="scientific">Blastococcus saxobsidens (strain DD2)</name>
    <dbReference type="NCBI Taxonomy" id="1146883"/>
    <lineage>
        <taxon>Bacteria</taxon>
        <taxon>Bacillati</taxon>
        <taxon>Actinomycetota</taxon>
        <taxon>Actinomycetes</taxon>
        <taxon>Geodermatophilales</taxon>
        <taxon>Geodermatophilaceae</taxon>
        <taxon>Blastococcus</taxon>
    </lineage>
</organism>
<dbReference type="PANTHER" id="PTHR10381">
    <property type="entry name" value="ATP-DEPENDENT CLP PROTEASE PROTEOLYTIC SUBUNIT"/>
    <property type="match status" value="1"/>
</dbReference>
<proteinExistence type="inferred from homology"/>
<keyword evidence="5 7" id="KW-0720">Serine protease</keyword>
<dbReference type="GO" id="GO:0005737">
    <property type="term" value="C:cytoplasm"/>
    <property type="evidence" value="ECO:0007669"/>
    <property type="project" value="UniProtKB-SubCell"/>
</dbReference>
<dbReference type="KEGG" id="bsd:BLASA_1531"/>
<evidence type="ECO:0000256" key="5">
    <source>
        <dbReference type="ARBA" id="ARBA00022825"/>
    </source>
</evidence>
<dbReference type="InterPro" id="IPR001907">
    <property type="entry name" value="ClpP"/>
</dbReference>
<gene>
    <name evidence="7 10" type="primary">clpP</name>
    <name evidence="10" type="ordered locus">BLASA_1531</name>
</gene>
<feature type="active site" description="Nucleophile" evidence="7">
    <location>
        <position position="105"/>
    </location>
</feature>
<dbReference type="RefSeq" id="WP_014375354.1">
    <property type="nucleotide sequence ID" value="NC_016943.1"/>
</dbReference>
<evidence type="ECO:0000313" key="11">
    <source>
        <dbReference type="Proteomes" id="UP000007517"/>
    </source>
</evidence>
<dbReference type="EMBL" id="FO117623">
    <property type="protein sequence ID" value="CCG02460.1"/>
    <property type="molecule type" value="Genomic_DNA"/>
</dbReference>
<dbReference type="GO" id="GO:0004252">
    <property type="term" value="F:serine-type endopeptidase activity"/>
    <property type="evidence" value="ECO:0007669"/>
    <property type="project" value="UniProtKB-UniRule"/>
</dbReference>
<dbReference type="InterPro" id="IPR033135">
    <property type="entry name" value="ClpP_His_AS"/>
</dbReference>
<dbReference type="GO" id="GO:0009368">
    <property type="term" value="C:endopeptidase Clp complex"/>
    <property type="evidence" value="ECO:0007669"/>
    <property type="project" value="TreeGrafter"/>
</dbReference>
<dbReference type="NCBIfam" id="NF001368">
    <property type="entry name" value="PRK00277.1"/>
    <property type="match status" value="1"/>
</dbReference>
<dbReference type="CDD" id="cd07017">
    <property type="entry name" value="S14_ClpP_2"/>
    <property type="match status" value="1"/>
</dbReference>
<dbReference type="eggNOG" id="COG0740">
    <property type="taxonomic scope" value="Bacteria"/>
</dbReference>
<dbReference type="InterPro" id="IPR023562">
    <property type="entry name" value="ClpP/TepA"/>
</dbReference>
<evidence type="ECO:0000256" key="7">
    <source>
        <dbReference type="HAMAP-Rule" id="MF_00444"/>
    </source>
</evidence>
<dbReference type="Pfam" id="PF00574">
    <property type="entry name" value="CLP_protease"/>
    <property type="match status" value="1"/>
</dbReference>
<keyword evidence="2 7" id="KW-0963">Cytoplasm</keyword>